<keyword evidence="3" id="KW-0804">Transcription</keyword>
<keyword evidence="1" id="KW-0805">Transcription regulation</keyword>
<accession>A0A7U3YM28</accession>
<evidence type="ECO:0000256" key="3">
    <source>
        <dbReference type="ARBA" id="ARBA00023163"/>
    </source>
</evidence>
<proteinExistence type="predicted"/>
<evidence type="ECO:0000313" key="6">
    <source>
        <dbReference type="EMBL" id="ADW17886.1"/>
    </source>
</evidence>
<sequence length="284" mass="32361">MAGEEMYRVIVDSLSAHVAVLDENGVIVETNRAWRQFARHNGMRDPVDCVGLNYLMTCDTGSGDEGDGRLIGRAIRQVIAGEIEEFLTQYPCHSPTEKRWFSLRVVPYRDHHAKRVIVTHENITPIMLAQEKLRQQEKELQHKTEKLEETNIALKVLLEHRDRDREQLEERIVANIRELALPYLEKLGDTSLSPRQRTLVDIAVNHLGDIVSSFLNRLSTVNLLLTPQEIEVATMVRQGKSSQEIADVLGVSVATVSFHRKKLRRKLGLSKNGVNLRTYLLSLQ</sequence>
<dbReference type="InterPro" id="IPR013656">
    <property type="entry name" value="PAS_4"/>
</dbReference>
<keyword evidence="7" id="KW-1185">Reference proteome</keyword>
<dbReference type="EMBL" id="CP002364">
    <property type="protein sequence ID" value="ADW17886.1"/>
    <property type="molecule type" value="Genomic_DNA"/>
</dbReference>
<evidence type="ECO:0000259" key="5">
    <source>
        <dbReference type="PROSITE" id="PS50043"/>
    </source>
</evidence>
<dbReference type="Proteomes" id="UP000006365">
    <property type="component" value="Chromosome"/>
</dbReference>
<keyword evidence="4" id="KW-0175">Coiled coil</keyword>
<dbReference type="InterPro" id="IPR036388">
    <property type="entry name" value="WH-like_DNA-bd_sf"/>
</dbReference>
<dbReference type="Pfam" id="PF00196">
    <property type="entry name" value="GerE"/>
    <property type="match status" value="1"/>
</dbReference>
<keyword evidence="2" id="KW-0238">DNA-binding</keyword>
<evidence type="ECO:0000313" key="7">
    <source>
        <dbReference type="Proteomes" id="UP000006365"/>
    </source>
</evidence>
<dbReference type="PANTHER" id="PTHR44688:SF16">
    <property type="entry name" value="DNA-BINDING TRANSCRIPTIONAL ACTIVATOR DEVR_DOSR"/>
    <property type="match status" value="1"/>
</dbReference>
<dbReference type="AlphaFoldDB" id="A0A7U3YM28"/>
<dbReference type="GO" id="GO:0003677">
    <property type="term" value="F:DNA binding"/>
    <property type="evidence" value="ECO:0007669"/>
    <property type="project" value="UniProtKB-KW"/>
</dbReference>
<dbReference type="SMART" id="SM00421">
    <property type="entry name" value="HTH_LUXR"/>
    <property type="match status" value="1"/>
</dbReference>
<dbReference type="PRINTS" id="PR00038">
    <property type="entry name" value="HTHLUXR"/>
</dbReference>
<dbReference type="GO" id="GO:0006355">
    <property type="term" value="P:regulation of DNA-templated transcription"/>
    <property type="evidence" value="ECO:0007669"/>
    <property type="project" value="InterPro"/>
</dbReference>
<dbReference type="PANTHER" id="PTHR44688">
    <property type="entry name" value="DNA-BINDING TRANSCRIPTIONAL ACTIVATOR DEVR_DOSR"/>
    <property type="match status" value="1"/>
</dbReference>
<gene>
    <name evidence="6" type="ordered locus">Despr_1736</name>
</gene>
<dbReference type="InterPro" id="IPR000792">
    <property type="entry name" value="Tscrpt_reg_LuxR_C"/>
</dbReference>
<reference evidence="6 7" key="1">
    <citation type="journal article" date="2011" name="Stand. Genomic Sci.">
        <title>Complete genome sequence of Desulfobulbus propionicus type strain (1pr3).</title>
        <authorList>
            <person name="Pagani I."/>
            <person name="Lapidus A."/>
            <person name="Nolan M."/>
            <person name="Lucas S."/>
            <person name="Hammon N."/>
            <person name="Deshpande S."/>
            <person name="Cheng J.F."/>
            <person name="Chertkov O."/>
            <person name="Davenport K."/>
            <person name="Tapia R."/>
            <person name="Han C."/>
            <person name="Goodwin L."/>
            <person name="Pitluck S."/>
            <person name="Liolios K."/>
            <person name="Mavromatis K."/>
            <person name="Ivanova N."/>
            <person name="Mikhailova N."/>
            <person name="Pati A."/>
            <person name="Chen A."/>
            <person name="Palaniappan K."/>
            <person name="Land M."/>
            <person name="Hauser L."/>
            <person name="Chang Y.J."/>
            <person name="Jeffries C.D."/>
            <person name="Detter J.C."/>
            <person name="Brambilla E."/>
            <person name="Kannan K.P."/>
            <person name="Djao O.D."/>
            <person name="Rohde M."/>
            <person name="Pukall R."/>
            <person name="Spring S."/>
            <person name="Goker M."/>
            <person name="Sikorski J."/>
            <person name="Woyke T."/>
            <person name="Bristow J."/>
            <person name="Eisen J.A."/>
            <person name="Markowitz V."/>
            <person name="Hugenholtz P."/>
            <person name="Kyrpides N.C."/>
            <person name="Klenk H.P."/>
        </authorList>
    </citation>
    <scope>NUCLEOTIDE SEQUENCE [LARGE SCALE GENOMIC DNA]</scope>
    <source>
        <strain evidence="7">ATCC 33891 / DSM 2032 / 1pr3</strain>
    </source>
</reference>
<dbReference type="CDD" id="cd06170">
    <property type="entry name" value="LuxR_C_like"/>
    <property type="match status" value="1"/>
</dbReference>
<dbReference type="Gene3D" id="1.10.10.10">
    <property type="entry name" value="Winged helix-like DNA-binding domain superfamily/Winged helix DNA-binding domain"/>
    <property type="match status" value="1"/>
</dbReference>
<dbReference type="RefSeq" id="WP_015724427.1">
    <property type="nucleotide sequence ID" value="NC_014972.1"/>
</dbReference>
<dbReference type="KEGG" id="dpr:Despr_1736"/>
<dbReference type="Pfam" id="PF08448">
    <property type="entry name" value="PAS_4"/>
    <property type="match status" value="1"/>
</dbReference>
<evidence type="ECO:0000256" key="4">
    <source>
        <dbReference type="SAM" id="Coils"/>
    </source>
</evidence>
<name>A0A7U3YM28_DESPD</name>
<evidence type="ECO:0000256" key="1">
    <source>
        <dbReference type="ARBA" id="ARBA00023015"/>
    </source>
</evidence>
<protein>
    <submittedName>
        <fullName evidence="6">PAS sensor protein</fullName>
    </submittedName>
</protein>
<dbReference type="SUPFAM" id="SSF55785">
    <property type="entry name" value="PYP-like sensor domain (PAS domain)"/>
    <property type="match status" value="1"/>
</dbReference>
<feature type="domain" description="HTH luxR-type" evidence="5">
    <location>
        <begin position="218"/>
        <end position="284"/>
    </location>
</feature>
<dbReference type="InterPro" id="IPR035965">
    <property type="entry name" value="PAS-like_dom_sf"/>
</dbReference>
<organism evidence="6 7">
    <name type="scientific">Desulfobulbus propionicus (strain ATCC 33891 / DSM 2032 / VKM B-1956 / 1pr3)</name>
    <dbReference type="NCBI Taxonomy" id="577650"/>
    <lineage>
        <taxon>Bacteria</taxon>
        <taxon>Pseudomonadati</taxon>
        <taxon>Thermodesulfobacteriota</taxon>
        <taxon>Desulfobulbia</taxon>
        <taxon>Desulfobulbales</taxon>
        <taxon>Desulfobulbaceae</taxon>
        <taxon>Desulfobulbus</taxon>
    </lineage>
</organism>
<dbReference type="PROSITE" id="PS50043">
    <property type="entry name" value="HTH_LUXR_2"/>
    <property type="match status" value="1"/>
</dbReference>
<dbReference type="InterPro" id="IPR016032">
    <property type="entry name" value="Sig_transdc_resp-reg_C-effctor"/>
</dbReference>
<feature type="coiled-coil region" evidence="4">
    <location>
        <begin position="126"/>
        <end position="153"/>
    </location>
</feature>
<dbReference type="Gene3D" id="3.30.450.20">
    <property type="entry name" value="PAS domain"/>
    <property type="match status" value="1"/>
</dbReference>
<evidence type="ECO:0000256" key="2">
    <source>
        <dbReference type="ARBA" id="ARBA00023125"/>
    </source>
</evidence>
<dbReference type="SUPFAM" id="SSF46894">
    <property type="entry name" value="C-terminal effector domain of the bipartite response regulators"/>
    <property type="match status" value="1"/>
</dbReference>